<dbReference type="OrthoDB" id="269822at2759"/>
<feature type="non-terminal residue" evidence="4">
    <location>
        <position position="1"/>
    </location>
</feature>
<organism evidence="4 5">
    <name type="scientific">Laodelphax striatellus</name>
    <name type="common">Small brown planthopper</name>
    <name type="synonym">Delphax striatella</name>
    <dbReference type="NCBI Taxonomy" id="195883"/>
    <lineage>
        <taxon>Eukaryota</taxon>
        <taxon>Metazoa</taxon>
        <taxon>Ecdysozoa</taxon>
        <taxon>Arthropoda</taxon>
        <taxon>Hexapoda</taxon>
        <taxon>Insecta</taxon>
        <taxon>Pterygota</taxon>
        <taxon>Neoptera</taxon>
        <taxon>Paraneoptera</taxon>
        <taxon>Hemiptera</taxon>
        <taxon>Auchenorrhyncha</taxon>
        <taxon>Fulgoroidea</taxon>
        <taxon>Delphacidae</taxon>
        <taxon>Criomorphinae</taxon>
        <taxon>Laodelphax</taxon>
    </lineage>
</organism>
<feature type="region of interest" description="Disordered" evidence="2">
    <location>
        <begin position="420"/>
        <end position="441"/>
    </location>
</feature>
<evidence type="ECO:0000256" key="1">
    <source>
        <dbReference type="PROSITE-ProRule" id="PRU00023"/>
    </source>
</evidence>
<evidence type="ECO:0000256" key="2">
    <source>
        <dbReference type="SAM" id="MobiDB-lite"/>
    </source>
</evidence>
<feature type="compositionally biased region" description="Low complexity" evidence="2">
    <location>
        <begin position="37"/>
        <end position="60"/>
    </location>
</feature>
<accession>A0A482XI55</accession>
<dbReference type="Proteomes" id="UP000291343">
    <property type="component" value="Unassembled WGS sequence"/>
</dbReference>
<dbReference type="STRING" id="195883.A0A482XI55"/>
<name>A0A482XI55_LAOST</name>
<feature type="region of interest" description="Disordered" evidence="2">
    <location>
        <begin position="228"/>
        <end position="252"/>
    </location>
</feature>
<feature type="compositionally biased region" description="Low complexity" evidence="2">
    <location>
        <begin position="511"/>
        <end position="544"/>
    </location>
</feature>
<feature type="region of interest" description="Disordered" evidence="2">
    <location>
        <begin position="37"/>
        <end position="61"/>
    </location>
</feature>
<dbReference type="SUPFAM" id="SSF48403">
    <property type="entry name" value="Ankyrin repeat"/>
    <property type="match status" value="1"/>
</dbReference>
<evidence type="ECO:0000313" key="4">
    <source>
        <dbReference type="EMBL" id="RZF45200.1"/>
    </source>
</evidence>
<keyword evidence="1" id="KW-0040">ANK repeat</keyword>
<keyword evidence="3" id="KW-0472">Membrane</keyword>
<dbReference type="InParanoid" id="A0A482XI55"/>
<proteinExistence type="predicted"/>
<feature type="compositionally biased region" description="Polar residues" evidence="2">
    <location>
        <begin position="421"/>
        <end position="432"/>
    </location>
</feature>
<sequence>DTMYWASDPLFLWRRSKASEDATGMSHASSKATTVCSTASTGTSHNSGNSANSGSGNTAAPTTATTKEVRYPFGVQNDLGQVILSNKLKAKDGTVGASSSSSSFASAVPSQPAAVASAHAHTHAHQPRSSTLNANANARLSPSRLSLQSASLQCSIGSSADLSCEAALLERAIRYNDTLRVKRFLNLHHDKFQVNLHGSLLGKSSSCETQSQDVEILLRKSKTLIDRLGPGGSYHSDDSDSSSSSSGAASRRGGPAPLIFSNALHVAVEQGSVEVARLLLKYGLEPNQGGRLPCLHPPPPPHTHHGFFAASTSAVTTASTTTTTTTAVQATSSCYTTSVTEPISSSSTATAATTVTRRVSWVPPTSPTTAALDLAAKKRRGLTAKAAAVARQRSFSLESNSDLLRPCGAASSWQQERRSVSLKSSPLISTRTPPIEEAAREKPIPERSIIAELRRSSEIFKSILLNLSMKESEQSDGDETKSNTDISPKDPQVDVATLLAEHGRRRLASFESDGFSSLSSTSSSSSSSSPSSSSSRCSESSLGSPEEDDDLDGAPPPGGEASPLKPLLKTHPNLPAEKLVGIAGVYTRRHLFTLPALFMAVVKGNATLVYLLLKYGANANFQRKLSSDKHCPLLVCCRPPYTGVISVETELCVGVGCHVCEIPEVDLRLLLLLARQEKWNGHCTIAGKEPQRRNDFPVEGTACISGRAYLSDYGIPVSKENIRCFCHCTDALL</sequence>
<feature type="compositionally biased region" description="Low complexity" evidence="2">
    <location>
        <begin position="241"/>
        <end position="252"/>
    </location>
</feature>
<keyword evidence="5" id="KW-1185">Reference proteome</keyword>
<dbReference type="InterPro" id="IPR002110">
    <property type="entry name" value="Ankyrin_rpt"/>
</dbReference>
<dbReference type="PROSITE" id="PS50297">
    <property type="entry name" value="ANK_REP_REGION"/>
    <property type="match status" value="1"/>
</dbReference>
<dbReference type="EMBL" id="QKKF02009716">
    <property type="protein sequence ID" value="RZF45200.1"/>
    <property type="molecule type" value="Genomic_DNA"/>
</dbReference>
<protein>
    <submittedName>
        <fullName evidence="4">Uncharacterized protein</fullName>
    </submittedName>
</protein>
<feature type="transmembrane region" description="Helical" evidence="3">
    <location>
        <begin position="592"/>
        <end position="613"/>
    </location>
</feature>
<dbReference type="Pfam" id="PF00023">
    <property type="entry name" value="Ank"/>
    <property type="match status" value="1"/>
</dbReference>
<dbReference type="InterPro" id="IPR036770">
    <property type="entry name" value="Ankyrin_rpt-contain_sf"/>
</dbReference>
<feature type="repeat" description="ANK" evidence="1">
    <location>
        <begin position="596"/>
        <end position="624"/>
    </location>
</feature>
<keyword evidence="3" id="KW-0812">Transmembrane</keyword>
<gene>
    <name evidence="4" type="ORF">LSTR_LSTR009971</name>
</gene>
<comment type="caution">
    <text evidence="4">The sequence shown here is derived from an EMBL/GenBank/DDBJ whole genome shotgun (WGS) entry which is preliminary data.</text>
</comment>
<keyword evidence="3" id="KW-1133">Transmembrane helix</keyword>
<reference evidence="4 5" key="1">
    <citation type="journal article" date="2017" name="Gigascience">
        <title>Genome sequence of the small brown planthopper, Laodelphax striatellus.</title>
        <authorList>
            <person name="Zhu J."/>
            <person name="Jiang F."/>
            <person name="Wang X."/>
            <person name="Yang P."/>
            <person name="Bao Y."/>
            <person name="Zhao W."/>
            <person name="Wang W."/>
            <person name="Lu H."/>
            <person name="Wang Q."/>
            <person name="Cui N."/>
            <person name="Li J."/>
            <person name="Chen X."/>
            <person name="Luo L."/>
            <person name="Yu J."/>
            <person name="Kang L."/>
            <person name="Cui F."/>
        </authorList>
    </citation>
    <scope>NUCLEOTIDE SEQUENCE [LARGE SCALE GENOMIC DNA]</scope>
    <source>
        <strain evidence="4">Lst14</strain>
    </source>
</reference>
<feature type="repeat" description="ANK" evidence="1">
    <location>
        <begin position="262"/>
        <end position="291"/>
    </location>
</feature>
<dbReference type="SMART" id="SM00248">
    <property type="entry name" value="ANK"/>
    <property type="match status" value="2"/>
</dbReference>
<feature type="region of interest" description="Disordered" evidence="2">
    <location>
        <begin position="470"/>
        <end position="492"/>
    </location>
</feature>
<evidence type="ECO:0000256" key="3">
    <source>
        <dbReference type="SAM" id="Phobius"/>
    </source>
</evidence>
<evidence type="ECO:0000313" key="5">
    <source>
        <dbReference type="Proteomes" id="UP000291343"/>
    </source>
</evidence>
<dbReference type="PROSITE" id="PS50088">
    <property type="entry name" value="ANK_REPEAT"/>
    <property type="match status" value="2"/>
</dbReference>
<dbReference type="AlphaFoldDB" id="A0A482XI55"/>
<feature type="region of interest" description="Disordered" evidence="2">
    <location>
        <begin position="511"/>
        <end position="570"/>
    </location>
</feature>